<keyword evidence="6" id="KW-1185">Reference proteome</keyword>
<evidence type="ECO:0000256" key="2">
    <source>
        <dbReference type="PROSITE-ProRule" id="PRU00176"/>
    </source>
</evidence>
<dbReference type="SUPFAM" id="SSF54928">
    <property type="entry name" value="RNA-binding domain, RBD"/>
    <property type="match status" value="1"/>
</dbReference>
<evidence type="ECO:0000259" key="4">
    <source>
        <dbReference type="PROSITE" id="PS50102"/>
    </source>
</evidence>
<dbReference type="AlphaFoldDB" id="A0A843VKG8"/>
<dbReference type="FunFam" id="3.30.70.330:FF:000029">
    <property type="entry name" value="U2 small nuclear ribonucleoprotein B"/>
    <property type="match status" value="1"/>
</dbReference>
<dbReference type="InterPro" id="IPR012677">
    <property type="entry name" value="Nucleotide-bd_a/b_plait_sf"/>
</dbReference>
<dbReference type="PROSITE" id="PS50102">
    <property type="entry name" value="RRM"/>
    <property type="match status" value="1"/>
</dbReference>
<feature type="compositionally biased region" description="Basic and acidic residues" evidence="3">
    <location>
        <begin position="144"/>
        <end position="156"/>
    </location>
</feature>
<keyword evidence="1 2" id="KW-0694">RNA-binding</keyword>
<protein>
    <recommendedName>
        <fullName evidence="4">RRM domain-containing protein</fullName>
    </recommendedName>
</protein>
<evidence type="ECO:0000256" key="3">
    <source>
        <dbReference type="SAM" id="MobiDB-lite"/>
    </source>
</evidence>
<dbReference type="InterPro" id="IPR035979">
    <property type="entry name" value="RBD_domain_sf"/>
</dbReference>
<dbReference type="Pfam" id="PF00076">
    <property type="entry name" value="RRM_1"/>
    <property type="match status" value="1"/>
</dbReference>
<dbReference type="InterPro" id="IPR000504">
    <property type="entry name" value="RRM_dom"/>
</dbReference>
<reference evidence="5" key="1">
    <citation type="submission" date="2017-07" db="EMBL/GenBank/DDBJ databases">
        <title>Taro Niue Genome Assembly and Annotation.</title>
        <authorList>
            <person name="Atibalentja N."/>
            <person name="Keating K."/>
            <person name="Fields C.J."/>
        </authorList>
    </citation>
    <scope>NUCLEOTIDE SEQUENCE</scope>
    <source>
        <strain evidence="5">Niue_2</strain>
        <tissue evidence="5">Leaf</tissue>
    </source>
</reference>
<name>A0A843VKG8_COLES</name>
<dbReference type="OrthoDB" id="277802at2759"/>
<dbReference type="EMBL" id="NMUH01001488">
    <property type="protein sequence ID" value="MQL92793.1"/>
    <property type="molecule type" value="Genomic_DNA"/>
</dbReference>
<sequence>LGKPPLASLVAANVASAWGDHCRHPLLLPKSPPSTWLARCGREKRRREKGGGRSPCGCRWSLPCCLLHRRCCCSPLLAPPLLEAAAAAAAHRRLLGRLAATPALSRRRQEGRRRERIQYAKTKSDVIAKADGTFVPRERRKRHDERAERKRREQQHDTNQVGVNIPPAYATYGAAPPLHYPGGSKSMLPEAPAPPNNILFVQSLPHETTPMMLQMLFCQYPGFKEVRMVEAKPGIAFVEYGDEMQATVSMQSLQGFKITPQYPMLITYAKK</sequence>
<accession>A0A843VKG8</accession>
<gene>
    <name evidence="5" type="ORF">Taro_025429</name>
</gene>
<dbReference type="CDD" id="cd12247">
    <property type="entry name" value="RRM2_U1A_like"/>
    <property type="match status" value="1"/>
</dbReference>
<comment type="caution">
    <text evidence="5">The sequence shown here is derived from an EMBL/GenBank/DDBJ whole genome shotgun (WGS) entry which is preliminary data.</text>
</comment>
<feature type="non-terminal residue" evidence="5">
    <location>
        <position position="1"/>
    </location>
</feature>
<dbReference type="Gene3D" id="3.30.70.330">
    <property type="match status" value="1"/>
</dbReference>
<evidence type="ECO:0000313" key="6">
    <source>
        <dbReference type="Proteomes" id="UP000652761"/>
    </source>
</evidence>
<proteinExistence type="predicted"/>
<feature type="region of interest" description="Disordered" evidence="3">
    <location>
        <begin position="128"/>
        <end position="165"/>
    </location>
</feature>
<evidence type="ECO:0000313" key="5">
    <source>
        <dbReference type="EMBL" id="MQL92793.1"/>
    </source>
</evidence>
<organism evidence="5 6">
    <name type="scientific">Colocasia esculenta</name>
    <name type="common">Wild taro</name>
    <name type="synonym">Arum esculentum</name>
    <dbReference type="NCBI Taxonomy" id="4460"/>
    <lineage>
        <taxon>Eukaryota</taxon>
        <taxon>Viridiplantae</taxon>
        <taxon>Streptophyta</taxon>
        <taxon>Embryophyta</taxon>
        <taxon>Tracheophyta</taxon>
        <taxon>Spermatophyta</taxon>
        <taxon>Magnoliopsida</taxon>
        <taxon>Liliopsida</taxon>
        <taxon>Araceae</taxon>
        <taxon>Aroideae</taxon>
        <taxon>Colocasieae</taxon>
        <taxon>Colocasia</taxon>
    </lineage>
</organism>
<dbReference type="PANTHER" id="PTHR10501">
    <property type="entry name" value="U1 SMALL NUCLEAR RIBONUCLEOPROTEIN A/U2 SMALL NUCLEAR RIBONUCLEOPROTEIN B"/>
    <property type="match status" value="1"/>
</dbReference>
<feature type="domain" description="RRM" evidence="4">
    <location>
        <begin position="197"/>
        <end position="271"/>
    </location>
</feature>
<evidence type="ECO:0000256" key="1">
    <source>
        <dbReference type="ARBA" id="ARBA00022884"/>
    </source>
</evidence>
<dbReference type="GO" id="GO:0003723">
    <property type="term" value="F:RNA binding"/>
    <property type="evidence" value="ECO:0007669"/>
    <property type="project" value="UniProtKB-UniRule"/>
</dbReference>
<dbReference type="Proteomes" id="UP000652761">
    <property type="component" value="Unassembled WGS sequence"/>
</dbReference>
<dbReference type="SMART" id="SM00360">
    <property type="entry name" value="RRM"/>
    <property type="match status" value="1"/>
</dbReference>